<dbReference type="HOGENOM" id="CLU_054505_0_0_2"/>
<evidence type="ECO:0000256" key="5">
    <source>
        <dbReference type="ARBA" id="ARBA00022842"/>
    </source>
</evidence>
<feature type="transmembrane region" description="Helical" evidence="8">
    <location>
        <begin position="143"/>
        <end position="164"/>
    </location>
</feature>
<keyword evidence="4 8" id="KW-0812">Transmembrane</keyword>
<feature type="domain" description="SLC41A/MgtE integral membrane" evidence="9">
    <location>
        <begin position="42"/>
        <end position="163"/>
    </location>
</feature>
<dbReference type="STRING" id="453591.Igni_0614"/>
<dbReference type="Gene3D" id="1.10.357.20">
    <property type="entry name" value="SLC41 divalent cation transporters, integral membrane domain"/>
    <property type="match status" value="2"/>
</dbReference>
<keyword evidence="6 8" id="KW-1133">Transmembrane helix</keyword>
<dbReference type="Pfam" id="PF01769">
    <property type="entry name" value="MgtE"/>
    <property type="match status" value="2"/>
</dbReference>
<dbReference type="GO" id="GO:0008324">
    <property type="term" value="F:monoatomic cation transmembrane transporter activity"/>
    <property type="evidence" value="ECO:0007669"/>
    <property type="project" value="InterPro"/>
</dbReference>
<evidence type="ECO:0000256" key="6">
    <source>
        <dbReference type="ARBA" id="ARBA00022989"/>
    </source>
</evidence>
<feature type="transmembrane region" description="Helical" evidence="8">
    <location>
        <begin position="199"/>
        <end position="218"/>
    </location>
</feature>
<organism evidence="10 11">
    <name type="scientific">Ignicoccus hospitalis (strain KIN4/I / DSM 18386 / JCM 14125)</name>
    <dbReference type="NCBI Taxonomy" id="453591"/>
    <lineage>
        <taxon>Archaea</taxon>
        <taxon>Thermoproteota</taxon>
        <taxon>Thermoprotei</taxon>
        <taxon>Desulfurococcales</taxon>
        <taxon>Desulfurococcaceae</taxon>
        <taxon>Ignicoccus</taxon>
    </lineage>
</organism>
<keyword evidence="5" id="KW-0460">Magnesium</keyword>
<dbReference type="InterPro" id="IPR036739">
    <property type="entry name" value="SLC41_membr_dom_sf"/>
</dbReference>
<dbReference type="OrthoDB" id="86118at2157"/>
<evidence type="ECO:0000256" key="1">
    <source>
        <dbReference type="ARBA" id="ARBA00004141"/>
    </source>
</evidence>
<gene>
    <name evidence="10" type="ordered locus">Igni_0614</name>
</gene>
<dbReference type="PhylomeDB" id="A8AA44"/>
<accession>A8AA44</accession>
<feature type="transmembrane region" description="Helical" evidence="8">
    <location>
        <begin position="304"/>
        <end position="328"/>
    </location>
</feature>
<dbReference type="GeneID" id="5562607"/>
<keyword evidence="3" id="KW-0813">Transport</keyword>
<protein>
    <submittedName>
        <fullName evidence="10">MgtE integral membrane region</fullName>
    </submittedName>
</protein>
<dbReference type="KEGG" id="iho:Igni_0614"/>
<feature type="transmembrane region" description="Helical" evidence="8">
    <location>
        <begin position="230"/>
        <end position="256"/>
    </location>
</feature>
<comment type="subcellular location">
    <subcellularLocation>
        <location evidence="1">Membrane</location>
        <topology evidence="1">Multi-pass membrane protein</topology>
    </subcellularLocation>
</comment>
<feature type="transmembrane region" description="Helical" evidence="8">
    <location>
        <begin position="170"/>
        <end position="187"/>
    </location>
</feature>
<evidence type="ECO:0000256" key="8">
    <source>
        <dbReference type="SAM" id="Phobius"/>
    </source>
</evidence>
<evidence type="ECO:0000256" key="3">
    <source>
        <dbReference type="ARBA" id="ARBA00022448"/>
    </source>
</evidence>
<dbReference type="EMBL" id="CP000816">
    <property type="protein sequence ID" value="ABU81796.1"/>
    <property type="molecule type" value="Genomic_DNA"/>
</dbReference>
<dbReference type="SUPFAM" id="SSF161093">
    <property type="entry name" value="MgtE membrane domain-like"/>
    <property type="match status" value="2"/>
</dbReference>
<comment type="similarity">
    <text evidence="2">Belongs to the SLC41A transporter family.</text>
</comment>
<sequence length="363" mass="38327">MRKFLAETASLVVQAILEAVVGHLWSLASPILKEHPGILIAMPGLAEDRGAVYGSLAAKYSTMLYLGEASNAKELLKSKVTYSAIVVGVIGGLYVILLVSTVAEPLAPLIYFLVSRGLILLTLVPLTAYLCYAAFLKGLDIDLTVVSLITVIADLLSAISLFIVFSEVSLVFIAVTIAITYKSLATAGLRRALGYKKEYLASSLIASTISTLAGLTLAEGGATEVPLLLAVAPLIMALNGSASMNFASWLGTALALGEVEASRPFSKKVLATNLRVTAEVLVALVSSSALFALGPHGIRALEVALVSTLLLRAVMPLITIVLASWSYLRGWDPDLITIPILSSLGDLLSTNVVLLTYRLLFNP</sequence>
<reference evidence="10 11" key="1">
    <citation type="journal article" date="2008" name="Genome Biol.">
        <title>A genomic analysis of the archaeal system Ignicoccus hospitalis-Nanoarchaeum equitans.</title>
        <authorList>
            <person name="Podar M."/>
            <person name="Anderson I."/>
            <person name="Makarova K.S."/>
            <person name="Elkins J.G."/>
            <person name="Ivanova N."/>
            <person name="Wall M.A."/>
            <person name="Lykidis A."/>
            <person name="Mavromatis K."/>
            <person name="Sun H."/>
            <person name="Hudson M.E."/>
            <person name="Chen W."/>
            <person name="Deciu C."/>
            <person name="Hutchison D."/>
            <person name="Eads J.R."/>
            <person name="Anderson A."/>
            <person name="Fernandes F."/>
            <person name="Szeto E."/>
            <person name="Lapidus A."/>
            <person name="Kyrpides N.C."/>
            <person name="Saier M.H.Jr."/>
            <person name="Richardson P.M."/>
            <person name="Rachel R."/>
            <person name="Huber H."/>
            <person name="Eisen J.A."/>
            <person name="Koonin E.V."/>
            <person name="Keller M."/>
            <person name="Stetter K.O."/>
        </authorList>
    </citation>
    <scope>NUCLEOTIDE SEQUENCE [LARGE SCALE GENOMIC DNA]</scope>
    <source>
        <strain evidence="11">KIN4/I / DSM 18386 / JCM 14125</strain>
    </source>
</reference>
<feature type="transmembrane region" description="Helical" evidence="8">
    <location>
        <begin position="340"/>
        <end position="360"/>
    </location>
</feature>
<keyword evidence="7 8" id="KW-0472">Membrane</keyword>
<keyword evidence="11" id="KW-1185">Reference proteome</keyword>
<dbReference type="RefSeq" id="WP_011998648.1">
    <property type="nucleotide sequence ID" value="NC_009776.1"/>
</dbReference>
<feature type="domain" description="SLC41A/MgtE integral membrane" evidence="9">
    <location>
        <begin position="233"/>
        <end position="355"/>
    </location>
</feature>
<dbReference type="AlphaFoldDB" id="A8AA44"/>
<dbReference type="Proteomes" id="UP000000262">
    <property type="component" value="Chromosome"/>
</dbReference>
<evidence type="ECO:0000256" key="7">
    <source>
        <dbReference type="ARBA" id="ARBA00023136"/>
    </source>
</evidence>
<evidence type="ECO:0000313" key="10">
    <source>
        <dbReference type="EMBL" id="ABU81796.1"/>
    </source>
</evidence>
<evidence type="ECO:0000259" key="9">
    <source>
        <dbReference type="Pfam" id="PF01769"/>
    </source>
</evidence>
<evidence type="ECO:0000256" key="4">
    <source>
        <dbReference type="ARBA" id="ARBA00022692"/>
    </source>
</evidence>
<proteinExistence type="inferred from homology"/>
<dbReference type="eggNOG" id="arCOG00624">
    <property type="taxonomic scope" value="Archaea"/>
</dbReference>
<evidence type="ECO:0000256" key="2">
    <source>
        <dbReference type="ARBA" id="ARBA00009749"/>
    </source>
</evidence>
<feature type="transmembrane region" description="Helical" evidence="8">
    <location>
        <begin position="80"/>
        <end position="103"/>
    </location>
</feature>
<dbReference type="InterPro" id="IPR006667">
    <property type="entry name" value="SLC41_membr_dom"/>
</dbReference>
<feature type="transmembrane region" description="Helical" evidence="8">
    <location>
        <begin position="276"/>
        <end position="298"/>
    </location>
</feature>
<evidence type="ECO:0000313" key="11">
    <source>
        <dbReference type="Proteomes" id="UP000000262"/>
    </source>
</evidence>
<dbReference type="GO" id="GO:0016020">
    <property type="term" value="C:membrane"/>
    <property type="evidence" value="ECO:0007669"/>
    <property type="project" value="UniProtKB-SubCell"/>
</dbReference>
<name>A8AA44_IGNH4</name>
<feature type="transmembrane region" description="Helical" evidence="8">
    <location>
        <begin position="109"/>
        <end position="131"/>
    </location>
</feature>